<name>A0A067Q1I6_9AGAM</name>
<dbReference type="Proteomes" id="UP000027265">
    <property type="component" value="Unassembled WGS sequence"/>
</dbReference>
<sequence>MQILFDSFCPDCRAGHKDRLLTSPEFILGSRRLIEYLNGRNKVCQMLAVQYISAFMCFHDDFHSFFASMGAQESLKNLLLNLLLLRNSPELLYPSQRALVFIEDTESLLAIQESASLLELMRSVDDMGLELWATQRFSEDVRPRLFRIANVMLNSVLEPTHSTLSSIGLRLLLFPYAYLRFYDAETHLTLSTDSLVNMWRQLVINTDPVVRWSLSQLIPLLYRSVCMTSHTYLWDLVKDSPMGGEFQQLRSLWESIVQFRFDFPSFTVIICG</sequence>
<reference evidence="2" key="1">
    <citation type="journal article" date="2014" name="Proc. Natl. Acad. Sci. U.S.A.">
        <title>Extensive sampling of basidiomycete genomes demonstrates inadequacy of the white-rot/brown-rot paradigm for wood decay fungi.</title>
        <authorList>
            <person name="Riley R."/>
            <person name="Salamov A.A."/>
            <person name="Brown D.W."/>
            <person name="Nagy L.G."/>
            <person name="Floudas D."/>
            <person name="Held B.W."/>
            <person name="Levasseur A."/>
            <person name="Lombard V."/>
            <person name="Morin E."/>
            <person name="Otillar R."/>
            <person name="Lindquist E.A."/>
            <person name="Sun H."/>
            <person name="LaButti K.M."/>
            <person name="Schmutz J."/>
            <person name="Jabbour D."/>
            <person name="Luo H."/>
            <person name="Baker S.E."/>
            <person name="Pisabarro A.G."/>
            <person name="Walton J.D."/>
            <person name="Blanchette R.A."/>
            <person name="Henrissat B."/>
            <person name="Martin F."/>
            <person name="Cullen D."/>
            <person name="Hibbett D.S."/>
            <person name="Grigoriev I.V."/>
        </authorList>
    </citation>
    <scope>NUCLEOTIDE SEQUENCE [LARGE SCALE GENOMIC DNA]</scope>
    <source>
        <strain evidence="2">MUCL 33604</strain>
    </source>
</reference>
<dbReference type="AlphaFoldDB" id="A0A067Q1I6"/>
<dbReference type="HOGENOM" id="CLU_1023297_0_0_1"/>
<keyword evidence="2" id="KW-1185">Reference proteome</keyword>
<gene>
    <name evidence="1" type="ORF">JAAARDRAFT_311825</name>
</gene>
<evidence type="ECO:0000313" key="2">
    <source>
        <dbReference type="Proteomes" id="UP000027265"/>
    </source>
</evidence>
<organism evidence="1 2">
    <name type="scientific">Jaapia argillacea MUCL 33604</name>
    <dbReference type="NCBI Taxonomy" id="933084"/>
    <lineage>
        <taxon>Eukaryota</taxon>
        <taxon>Fungi</taxon>
        <taxon>Dikarya</taxon>
        <taxon>Basidiomycota</taxon>
        <taxon>Agaricomycotina</taxon>
        <taxon>Agaricomycetes</taxon>
        <taxon>Agaricomycetidae</taxon>
        <taxon>Jaapiales</taxon>
        <taxon>Jaapiaceae</taxon>
        <taxon>Jaapia</taxon>
    </lineage>
</organism>
<proteinExistence type="predicted"/>
<evidence type="ECO:0000313" key="1">
    <source>
        <dbReference type="EMBL" id="KDQ56436.1"/>
    </source>
</evidence>
<accession>A0A067Q1I6</accession>
<dbReference type="InParanoid" id="A0A067Q1I6"/>
<protein>
    <submittedName>
        <fullName evidence="1">Uncharacterized protein</fullName>
    </submittedName>
</protein>
<dbReference type="EMBL" id="KL197722">
    <property type="protein sequence ID" value="KDQ56436.1"/>
    <property type="molecule type" value="Genomic_DNA"/>
</dbReference>